<evidence type="ECO:0000313" key="2">
    <source>
        <dbReference type="Proteomes" id="UP000832041"/>
    </source>
</evidence>
<reference evidence="1 2" key="1">
    <citation type="submission" date="2020-04" db="EMBL/GenBank/DDBJ databases">
        <title>Thermobifida alba genome sequencing and assembly.</title>
        <authorList>
            <person name="Luzics S."/>
            <person name="Horvath B."/>
            <person name="Nagy I."/>
            <person name="Toth A."/>
            <person name="Nagy I."/>
            <person name="Kukolya J."/>
        </authorList>
    </citation>
    <scope>NUCLEOTIDE SEQUENCE [LARGE SCALE GENOMIC DNA]</scope>
    <source>
        <strain evidence="1 2">DSM 43795</strain>
    </source>
</reference>
<keyword evidence="2" id="KW-1185">Reference proteome</keyword>
<evidence type="ECO:0000313" key="1">
    <source>
        <dbReference type="EMBL" id="UPT23650.1"/>
    </source>
</evidence>
<proteinExistence type="predicted"/>
<accession>A0ABY4L8P4</accession>
<gene>
    <name evidence="1" type="ORF">FOF52_20105</name>
</gene>
<name>A0ABY4L8P4_THEAE</name>
<dbReference type="Proteomes" id="UP000832041">
    <property type="component" value="Chromosome"/>
</dbReference>
<protein>
    <submittedName>
        <fullName evidence="1">DUF3352 domain-containing protein</fullName>
    </submittedName>
</protein>
<sequence>MYGGPGGPPPRKKPVWMIPLSIVLAVALVGGGVWASMALVNNLFGGPQPESVLPGSSLAFAKVDLKPSGGQWASYAQFYERLPDTVKDDLGGSDEDFGEELFEELYPDLNLDYATEVEPWLGQRFGVAVWVSSQEEFLYAVAVAVEDEDRAEETLTRIQTEDDRLFFDIVDGFAILTDSQEALNDRNSQVEQHGSLKDNETFSADLREIGDGIAMLWADYGAMARDETAAAEFDLEDLSEVGEVTGRFAAVVRMESEYLEFEANVFDAGIDGNTLFADSVPPGGISALHDLPDNSVIALGGDGLDSVAQAVWEANSASIESTPDYDDFDGIMRELGVRLPADFHKILGTKTALGITDLEGLDFFGTGDVSFDLRLTGADHDLWSDLMAPSDYTYGPTPTVTADGDTTVVSLGTAGTGRLGDDPVFQQTMRGLEEAHLALYMDLRVVAEESEDSWPEQWGGLGGALTFHEGGSMSLNLRWVPSPA</sequence>
<organism evidence="1 2">
    <name type="scientific">Thermobifida alba</name>
    <name type="common">Thermomonospora alba</name>
    <dbReference type="NCBI Taxonomy" id="53522"/>
    <lineage>
        <taxon>Bacteria</taxon>
        <taxon>Bacillati</taxon>
        <taxon>Actinomycetota</taxon>
        <taxon>Actinomycetes</taxon>
        <taxon>Streptosporangiales</taxon>
        <taxon>Nocardiopsidaceae</taxon>
        <taxon>Thermobifida</taxon>
    </lineage>
</organism>
<dbReference type="EMBL" id="CP051627">
    <property type="protein sequence ID" value="UPT23650.1"/>
    <property type="molecule type" value="Genomic_DNA"/>
</dbReference>